<keyword evidence="2" id="KW-1185">Reference proteome</keyword>
<dbReference type="EMBL" id="KN819269">
    <property type="protein sequence ID" value="KIL53801.1"/>
    <property type="molecule type" value="Genomic_DNA"/>
</dbReference>
<gene>
    <name evidence="1" type="ORF">M378DRAFT_19544</name>
</gene>
<organism evidence="1 2">
    <name type="scientific">Amanita muscaria (strain Koide BX008)</name>
    <dbReference type="NCBI Taxonomy" id="946122"/>
    <lineage>
        <taxon>Eukaryota</taxon>
        <taxon>Fungi</taxon>
        <taxon>Dikarya</taxon>
        <taxon>Basidiomycota</taxon>
        <taxon>Agaricomycotina</taxon>
        <taxon>Agaricomycetes</taxon>
        <taxon>Agaricomycetidae</taxon>
        <taxon>Agaricales</taxon>
        <taxon>Pluteineae</taxon>
        <taxon>Amanitaceae</taxon>
        <taxon>Amanita</taxon>
    </lineage>
</organism>
<protein>
    <submittedName>
        <fullName evidence="1">Uncharacterized protein</fullName>
    </submittedName>
</protein>
<name>A0A0C2WB38_AMAMK</name>
<accession>A0A0C2WB38</accession>
<reference evidence="1 2" key="1">
    <citation type="submission" date="2014-04" db="EMBL/GenBank/DDBJ databases">
        <title>Evolutionary Origins and Diversification of the Mycorrhizal Mutualists.</title>
        <authorList>
            <consortium name="DOE Joint Genome Institute"/>
            <consortium name="Mycorrhizal Genomics Consortium"/>
            <person name="Kohler A."/>
            <person name="Kuo A."/>
            <person name="Nagy L.G."/>
            <person name="Floudas D."/>
            <person name="Copeland A."/>
            <person name="Barry K.W."/>
            <person name="Cichocki N."/>
            <person name="Veneault-Fourrey C."/>
            <person name="LaButti K."/>
            <person name="Lindquist E.A."/>
            <person name="Lipzen A."/>
            <person name="Lundell T."/>
            <person name="Morin E."/>
            <person name="Murat C."/>
            <person name="Riley R."/>
            <person name="Ohm R."/>
            <person name="Sun H."/>
            <person name="Tunlid A."/>
            <person name="Henrissat B."/>
            <person name="Grigoriev I.V."/>
            <person name="Hibbett D.S."/>
            <person name="Martin F."/>
        </authorList>
    </citation>
    <scope>NUCLEOTIDE SEQUENCE [LARGE SCALE GENOMIC DNA]</scope>
    <source>
        <strain evidence="1 2">Koide BX008</strain>
    </source>
</reference>
<dbReference type="InParanoid" id="A0A0C2WB38"/>
<proteinExistence type="predicted"/>
<sequence length="51" mass="5630">MHIGDGFCDALVVIDCAAPLAVHSRYYYPSKSAYTTVRLLLTTLRLPLTTT</sequence>
<evidence type="ECO:0000313" key="2">
    <source>
        <dbReference type="Proteomes" id="UP000054549"/>
    </source>
</evidence>
<dbReference type="HOGENOM" id="CLU_3105831_0_0_1"/>
<dbReference type="AlphaFoldDB" id="A0A0C2WB38"/>
<dbReference type="Proteomes" id="UP000054549">
    <property type="component" value="Unassembled WGS sequence"/>
</dbReference>
<evidence type="ECO:0000313" key="1">
    <source>
        <dbReference type="EMBL" id="KIL53801.1"/>
    </source>
</evidence>